<protein>
    <recommendedName>
        <fullName evidence="6">Iron-sulfur cluster carrier protein</fullName>
    </recommendedName>
</protein>
<dbReference type="InterPro" id="IPR019591">
    <property type="entry name" value="Mrp/NBP35_ATP-bd"/>
</dbReference>
<name>A0A1M6AUB8_9FIRM</name>
<dbReference type="HAMAP" id="MF_02040">
    <property type="entry name" value="Mrp_NBP35"/>
    <property type="match status" value="1"/>
</dbReference>
<evidence type="ECO:0000256" key="1">
    <source>
        <dbReference type="ARBA" id="ARBA00022723"/>
    </source>
</evidence>
<dbReference type="Pfam" id="PF10609">
    <property type="entry name" value="ParA"/>
    <property type="match status" value="1"/>
</dbReference>
<evidence type="ECO:0000256" key="4">
    <source>
        <dbReference type="ARBA" id="ARBA00023004"/>
    </source>
</evidence>
<dbReference type="EMBL" id="FQZS01000003">
    <property type="protein sequence ID" value="SHI40119.1"/>
    <property type="molecule type" value="Genomic_DNA"/>
</dbReference>
<dbReference type="GO" id="GO:0005524">
    <property type="term" value="F:ATP binding"/>
    <property type="evidence" value="ECO:0007669"/>
    <property type="project" value="UniProtKB-UniRule"/>
</dbReference>
<comment type="similarity">
    <text evidence="6">Belongs to the Mrp/NBP35 ATP-binding proteins family.</text>
</comment>
<evidence type="ECO:0000313" key="8">
    <source>
        <dbReference type="Proteomes" id="UP000184442"/>
    </source>
</evidence>
<dbReference type="AlphaFoldDB" id="A0A1M6AUB8"/>
<evidence type="ECO:0000256" key="6">
    <source>
        <dbReference type="HAMAP-Rule" id="MF_02040"/>
    </source>
</evidence>
<comment type="subunit">
    <text evidence="6">Homodimer.</text>
</comment>
<comment type="function">
    <text evidence="6">Binds and transfers iron-sulfur (Fe-S) clusters to target apoproteins. Can hydrolyze ATP.</text>
</comment>
<dbReference type="CDD" id="cd02037">
    <property type="entry name" value="Mrp_NBP35"/>
    <property type="match status" value="1"/>
</dbReference>
<keyword evidence="4 6" id="KW-0408">Iron</keyword>
<dbReference type="InterPro" id="IPR027417">
    <property type="entry name" value="P-loop_NTPase"/>
</dbReference>
<dbReference type="GO" id="GO:0046872">
    <property type="term" value="F:metal ion binding"/>
    <property type="evidence" value="ECO:0007669"/>
    <property type="project" value="UniProtKB-KW"/>
</dbReference>
<dbReference type="Proteomes" id="UP000184442">
    <property type="component" value="Unassembled WGS sequence"/>
</dbReference>
<dbReference type="GO" id="GO:0051539">
    <property type="term" value="F:4 iron, 4 sulfur cluster binding"/>
    <property type="evidence" value="ECO:0007669"/>
    <property type="project" value="TreeGrafter"/>
</dbReference>
<evidence type="ECO:0000256" key="5">
    <source>
        <dbReference type="ARBA" id="ARBA00023014"/>
    </source>
</evidence>
<sequence>MDQYESKCQAMGCDKRGFCSEGCEAAAGENDSNVEVKAKNFTKKVIGIVSGKGGVGKSLVTSTLAVLTMRRGYNVGILDADITGPSIPKMFGISNRAVASQEGILPEKTKNDIKIMSINLLLDEEDTPVVWRGPIVSSVVKQFWNDVVWGDVDYLFIDMPPGTSDVVLTVFQSIPLDGIVVVTTPQDLVHMIVRKAYNMAKTMRVPVLGIIENMSYVKCPHCDEEIRVFGDSHIDDIAAGLGIEVLGRMPIDPELAKASDRGEIEKIHKEYLSEAINYMEKYLKI</sequence>
<keyword evidence="6" id="KW-0378">Hydrolase</keyword>
<accession>A0A1M6AUB8</accession>
<dbReference type="OrthoDB" id="9809679at2"/>
<dbReference type="FunFam" id="3.40.50.300:FF:001119">
    <property type="entry name" value="Iron-sulfur cluster carrier protein"/>
    <property type="match status" value="1"/>
</dbReference>
<reference evidence="7 8" key="1">
    <citation type="submission" date="2016-11" db="EMBL/GenBank/DDBJ databases">
        <authorList>
            <person name="Jaros S."/>
            <person name="Januszkiewicz K."/>
            <person name="Wedrychowicz H."/>
        </authorList>
    </citation>
    <scope>NUCLEOTIDE SEQUENCE [LARGE SCALE GENOMIC DNA]</scope>
    <source>
        <strain evidence="7 8">DSM 19022</strain>
    </source>
</reference>
<dbReference type="PANTHER" id="PTHR42961">
    <property type="entry name" value="IRON-SULFUR PROTEIN NUBPL"/>
    <property type="match status" value="1"/>
</dbReference>
<dbReference type="InterPro" id="IPR044304">
    <property type="entry name" value="NUBPL-like"/>
</dbReference>
<evidence type="ECO:0000256" key="3">
    <source>
        <dbReference type="ARBA" id="ARBA00022840"/>
    </source>
</evidence>
<evidence type="ECO:0000256" key="2">
    <source>
        <dbReference type="ARBA" id="ARBA00022741"/>
    </source>
</evidence>
<keyword evidence="5 6" id="KW-0411">Iron-sulfur</keyword>
<dbReference type="PANTHER" id="PTHR42961:SF2">
    <property type="entry name" value="IRON-SULFUR PROTEIN NUBPL"/>
    <property type="match status" value="1"/>
</dbReference>
<feature type="binding site" evidence="6">
    <location>
        <begin position="51"/>
        <end position="58"/>
    </location>
    <ligand>
        <name>ATP</name>
        <dbReference type="ChEBI" id="CHEBI:30616"/>
    </ligand>
</feature>
<dbReference type="GO" id="GO:0140663">
    <property type="term" value="F:ATP-dependent FeS chaperone activity"/>
    <property type="evidence" value="ECO:0007669"/>
    <property type="project" value="InterPro"/>
</dbReference>
<evidence type="ECO:0000313" key="7">
    <source>
        <dbReference type="EMBL" id="SHI40119.1"/>
    </source>
</evidence>
<keyword evidence="2 6" id="KW-0547">Nucleotide-binding</keyword>
<dbReference type="Gene3D" id="3.40.50.300">
    <property type="entry name" value="P-loop containing nucleotide triphosphate hydrolases"/>
    <property type="match status" value="1"/>
</dbReference>
<dbReference type="RefSeq" id="WP_073023431.1">
    <property type="nucleotide sequence ID" value="NZ_FQZS01000003.1"/>
</dbReference>
<keyword evidence="8" id="KW-1185">Reference proteome</keyword>
<keyword evidence="1 6" id="KW-0479">Metal-binding</keyword>
<dbReference type="STRING" id="1122184.SAMN02745176_00121"/>
<proteinExistence type="inferred from homology"/>
<gene>
    <name evidence="7" type="ORF">SAMN02745176_00121</name>
</gene>
<organism evidence="7 8">
    <name type="scientific">Lutispora thermophila DSM 19022</name>
    <dbReference type="NCBI Taxonomy" id="1122184"/>
    <lineage>
        <taxon>Bacteria</taxon>
        <taxon>Bacillati</taxon>
        <taxon>Bacillota</taxon>
        <taxon>Clostridia</taxon>
        <taxon>Lutisporales</taxon>
        <taxon>Lutisporaceae</taxon>
        <taxon>Lutispora</taxon>
    </lineage>
</organism>
<keyword evidence="3 6" id="KW-0067">ATP-binding</keyword>
<dbReference type="GO" id="GO:0016226">
    <property type="term" value="P:iron-sulfur cluster assembly"/>
    <property type="evidence" value="ECO:0007669"/>
    <property type="project" value="InterPro"/>
</dbReference>
<dbReference type="GO" id="GO:0016887">
    <property type="term" value="F:ATP hydrolysis activity"/>
    <property type="evidence" value="ECO:0007669"/>
    <property type="project" value="UniProtKB-UniRule"/>
</dbReference>
<dbReference type="SUPFAM" id="SSF52540">
    <property type="entry name" value="P-loop containing nucleoside triphosphate hydrolases"/>
    <property type="match status" value="1"/>
</dbReference>
<dbReference type="InterPro" id="IPR033756">
    <property type="entry name" value="YlxH/NBP35"/>
</dbReference>